<evidence type="ECO:0000313" key="5">
    <source>
        <dbReference type="EMBL" id="MBE9192737.1"/>
    </source>
</evidence>
<dbReference type="InterPro" id="IPR051270">
    <property type="entry name" value="Tyrosine-tRNA_ligase_regulator"/>
</dbReference>
<dbReference type="InterPro" id="IPR002547">
    <property type="entry name" value="tRNA-bd_dom"/>
</dbReference>
<proteinExistence type="predicted"/>
<comment type="caution">
    <text evidence="5">The sequence shown here is derived from an EMBL/GenBank/DDBJ whole genome shotgun (WGS) entry which is preliminary data.</text>
</comment>
<dbReference type="EMBL" id="JADEWN010000063">
    <property type="protein sequence ID" value="MBE9192737.1"/>
    <property type="molecule type" value="Genomic_DNA"/>
</dbReference>
<dbReference type="InterPro" id="IPR004495">
    <property type="entry name" value="Met-tRNA-synth_bsu_C"/>
</dbReference>
<keyword evidence="6" id="KW-1185">Reference proteome</keyword>
<keyword evidence="1 3" id="KW-0820">tRNA-binding</keyword>
<evidence type="ECO:0000259" key="4">
    <source>
        <dbReference type="PROSITE" id="PS50886"/>
    </source>
</evidence>
<sequence length="115" mass="12631">MNTLQKSTVMITFDEFNKLDIRIGTVLSATKVAGTDKLLHLEIDIGSKTLSIVTGMAEYIEPKYFIGKQVPIVVNLAPRKLRGIESQGMLLAIDVDGHPVLLHPEHNVLPGSIVR</sequence>
<feature type="domain" description="TRNA-binding" evidence="4">
    <location>
        <begin position="15"/>
        <end position="115"/>
    </location>
</feature>
<dbReference type="Gene3D" id="2.40.50.140">
    <property type="entry name" value="Nucleic acid-binding proteins"/>
    <property type="match status" value="1"/>
</dbReference>
<dbReference type="PANTHER" id="PTHR11586:SF37">
    <property type="entry name" value="TRNA-BINDING DOMAIN-CONTAINING PROTEIN"/>
    <property type="match status" value="1"/>
</dbReference>
<dbReference type="InterPro" id="IPR012340">
    <property type="entry name" value="NA-bd_OB-fold"/>
</dbReference>
<dbReference type="PANTHER" id="PTHR11586">
    <property type="entry name" value="TRNA-AMINOACYLATION COFACTOR ARC1 FAMILY MEMBER"/>
    <property type="match status" value="1"/>
</dbReference>
<protein>
    <submittedName>
        <fullName evidence="5">Methionine--tRNA ligase</fullName>
    </submittedName>
</protein>
<dbReference type="Proteomes" id="UP000651156">
    <property type="component" value="Unassembled WGS sequence"/>
</dbReference>
<dbReference type="PROSITE" id="PS50886">
    <property type="entry name" value="TRBD"/>
    <property type="match status" value="1"/>
</dbReference>
<dbReference type="RefSeq" id="WP_193934144.1">
    <property type="nucleotide sequence ID" value="NZ_CAWPMZ010000100.1"/>
</dbReference>
<keyword evidence="5" id="KW-0436">Ligase</keyword>
<dbReference type="CDD" id="cd02800">
    <property type="entry name" value="tRNA_bind_EcMetRS_like"/>
    <property type="match status" value="1"/>
</dbReference>
<reference evidence="5 6" key="1">
    <citation type="submission" date="2020-10" db="EMBL/GenBank/DDBJ databases">
        <authorList>
            <person name="Castelo-Branco R."/>
            <person name="Eusebio N."/>
            <person name="Adriana R."/>
            <person name="Vieira A."/>
            <person name="Brugerolle De Fraissinette N."/>
            <person name="Rezende De Castro R."/>
            <person name="Schneider M.P."/>
            <person name="Vasconcelos V."/>
            <person name="Leao P.N."/>
        </authorList>
    </citation>
    <scope>NUCLEOTIDE SEQUENCE [LARGE SCALE GENOMIC DNA]</scope>
    <source>
        <strain evidence="5 6">LEGE 06123</strain>
    </source>
</reference>
<gene>
    <name evidence="5" type="ORF">IQ230_20755</name>
</gene>
<evidence type="ECO:0000256" key="2">
    <source>
        <dbReference type="ARBA" id="ARBA00022884"/>
    </source>
</evidence>
<evidence type="ECO:0000256" key="1">
    <source>
        <dbReference type="ARBA" id="ARBA00022555"/>
    </source>
</evidence>
<accession>A0ABR9UWQ9</accession>
<keyword evidence="2 3" id="KW-0694">RNA-binding</keyword>
<dbReference type="SUPFAM" id="SSF50249">
    <property type="entry name" value="Nucleic acid-binding proteins"/>
    <property type="match status" value="1"/>
</dbReference>
<dbReference type="GO" id="GO:0016874">
    <property type="term" value="F:ligase activity"/>
    <property type="evidence" value="ECO:0007669"/>
    <property type="project" value="UniProtKB-KW"/>
</dbReference>
<organism evidence="5 6">
    <name type="scientific">Gloeocapsopsis crepidinum LEGE 06123</name>
    <dbReference type="NCBI Taxonomy" id="588587"/>
    <lineage>
        <taxon>Bacteria</taxon>
        <taxon>Bacillati</taxon>
        <taxon>Cyanobacteriota</taxon>
        <taxon>Cyanophyceae</taxon>
        <taxon>Oscillatoriophycideae</taxon>
        <taxon>Chroococcales</taxon>
        <taxon>Chroococcaceae</taxon>
        <taxon>Gloeocapsopsis</taxon>
    </lineage>
</organism>
<dbReference type="Pfam" id="PF01588">
    <property type="entry name" value="tRNA_bind"/>
    <property type="match status" value="1"/>
</dbReference>
<name>A0ABR9UWQ9_9CHRO</name>
<evidence type="ECO:0000313" key="6">
    <source>
        <dbReference type="Proteomes" id="UP000651156"/>
    </source>
</evidence>
<evidence type="ECO:0000256" key="3">
    <source>
        <dbReference type="PROSITE-ProRule" id="PRU00209"/>
    </source>
</evidence>